<dbReference type="RefSeq" id="XP_028667477.1">
    <property type="nucleotide sequence ID" value="XM_028811644.2"/>
</dbReference>
<dbReference type="Pfam" id="PF21276">
    <property type="entry name" value="ZNF512_C2HC"/>
    <property type="match status" value="2"/>
</dbReference>
<feature type="region of interest" description="Disordered" evidence="12">
    <location>
        <begin position="414"/>
        <end position="454"/>
    </location>
</feature>
<feature type="domain" description="C2H2-type" evidence="13">
    <location>
        <begin position="311"/>
        <end position="339"/>
    </location>
</feature>
<dbReference type="GO" id="GO:0003677">
    <property type="term" value="F:DNA binding"/>
    <property type="evidence" value="ECO:0007669"/>
    <property type="project" value="UniProtKB-KW"/>
</dbReference>
<feature type="region of interest" description="Disordered" evidence="12">
    <location>
        <begin position="660"/>
        <end position="680"/>
    </location>
</feature>
<protein>
    <submittedName>
        <fullName evidence="14">Zinc finger protein 512B</fullName>
    </submittedName>
</protein>
<evidence type="ECO:0000256" key="1">
    <source>
        <dbReference type="ARBA" id="ARBA00004123"/>
    </source>
</evidence>
<comment type="similarity">
    <text evidence="2">Belongs to the krueppel C2H2-type zinc-finger protein family.</text>
</comment>
<reference evidence="14" key="2">
    <citation type="submission" date="2025-08" db="UniProtKB">
        <authorList>
            <consortium name="Ensembl"/>
        </authorList>
    </citation>
    <scope>IDENTIFICATION</scope>
</reference>
<keyword evidence="4" id="KW-0677">Repeat</keyword>
<keyword evidence="10" id="KW-0539">Nucleus</keyword>
<keyword evidence="7" id="KW-0805">Transcription regulation</keyword>
<feature type="compositionally biased region" description="Basic and acidic residues" evidence="12">
    <location>
        <begin position="622"/>
        <end position="635"/>
    </location>
</feature>
<evidence type="ECO:0000259" key="13">
    <source>
        <dbReference type="PROSITE" id="PS50157"/>
    </source>
</evidence>
<accession>A0A8C4TKV3</accession>
<keyword evidence="6" id="KW-0862">Zinc</keyword>
<dbReference type="InterPro" id="IPR052274">
    <property type="entry name" value="Krueppel_C2H2_Zn-finger"/>
</dbReference>
<evidence type="ECO:0000256" key="6">
    <source>
        <dbReference type="ARBA" id="ARBA00022833"/>
    </source>
</evidence>
<dbReference type="OrthoDB" id="7463797at2759"/>
<dbReference type="Gene3D" id="3.30.160.60">
    <property type="entry name" value="Classic Zinc Finger"/>
    <property type="match status" value="4"/>
</dbReference>
<feature type="region of interest" description="Disordered" evidence="12">
    <location>
        <begin position="591"/>
        <end position="646"/>
    </location>
</feature>
<evidence type="ECO:0000256" key="10">
    <source>
        <dbReference type="ARBA" id="ARBA00023242"/>
    </source>
</evidence>
<keyword evidence="5 11" id="KW-0863">Zinc-finger</keyword>
<dbReference type="PANTHER" id="PTHR22979">
    <property type="entry name" value="ZINC FINGER PROTEIN-RELATED"/>
    <property type="match status" value="1"/>
</dbReference>
<feature type="domain" description="C2H2-type" evidence="13">
    <location>
        <begin position="401"/>
        <end position="429"/>
    </location>
</feature>
<dbReference type="Proteomes" id="UP000694620">
    <property type="component" value="Chromosome 10"/>
</dbReference>
<dbReference type="AlphaFoldDB" id="A0A8C4TKV3"/>
<dbReference type="InterPro" id="IPR048408">
    <property type="entry name" value="ZNF512_C2HC"/>
</dbReference>
<evidence type="ECO:0000256" key="9">
    <source>
        <dbReference type="ARBA" id="ARBA00023163"/>
    </source>
</evidence>
<feature type="compositionally biased region" description="Basic residues" evidence="12">
    <location>
        <begin position="611"/>
        <end position="621"/>
    </location>
</feature>
<feature type="domain" description="C2H2-type" evidence="13">
    <location>
        <begin position="74"/>
        <end position="102"/>
    </location>
</feature>
<keyword evidence="9" id="KW-0804">Transcription</keyword>
<feature type="domain" description="C2H2-type" evidence="13">
    <location>
        <begin position="556"/>
        <end position="580"/>
    </location>
</feature>
<dbReference type="PROSITE" id="PS50157">
    <property type="entry name" value="ZINC_FINGER_C2H2_2"/>
    <property type="match status" value="4"/>
</dbReference>
<feature type="compositionally biased region" description="Polar residues" evidence="12">
    <location>
        <begin position="153"/>
        <end position="166"/>
    </location>
</feature>
<evidence type="ECO:0000313" key="15">
    <source>
        <dbReference type="Proteomes" id="UP000694620"/>
    </source>
</evidence>
<feature type="compositionally biased region" description="Basic and acidic residues" evidence="12">
    <location>
        <begin position="94"/>
        <end position="111"/>
    </location>
</feature>
<feature type="region of interest" description="Disordered" evidence="12">
    <location>
        <begin position="153"/>
        <end position="261"/>
    </location>
</feature>
<dbReference type="GeneTree" id="ENSGT00940000159165"/>
<evidence type="ECO:0000256" key="11">
    <source>
        <dbReference type="PROSITE-ProRule" id="PRU00042"/>
    </source>
</evidence>
<dbReference type="Ensembl" id="ENSECRT00000034674.1">
    <property type="protein sequence ID" value="ENSECRP00000033940.1"/>
    <property type="gene ID" value="ENSECRG00000022944.1"/>
</dbReference>
<reference evidence="14" key="3">
    <citation type="submission" date="2025-09" db="UniProtKB">
        <authorList>
            <consortium name="Ensembl"/>
        </authorList>
    </citation>
    <scope>IDENTIFICATION</scope>
</reference>
<dbReference type="InterPro" id="IPR036236">
    <property type="entry name" value="Znf_C2H2_sf"/>
</dbReference>
<evidence type="ECO:0000256" key="2">
    <source>
        <dbReference type="ARBA" id="ARBA00006991"/>
    </source>
</evidence>
<feature type="compositionally biased region" description="Basic residues" evidence="12">
    <location>
        <begin position="195"/>
        <end position="205"/>
    </location>
</feature>
<dbReference type="GO" id="GO:0008270">
    <property type="term" value="F:zinc ion binding"/>
    <property type="evidence" value="ECO:0007669"/>
    <property type="project" value="UniProtKB-KW"/>
</dbReference>
<keyword evidence="15" id="KW-1185">Reference proteome</keyword>
<comment type="subcellular location">
    <subcellularLocation>
        <location evidence="1">Nucleus</location>
    </subcellularLocation>
</comment>
<evidence type="ECO:0000256" key="4">
    <source>
        <dbReference type="ARBA" id="ARBA00022737"/>
    </source>
</evidence>
<sequence>MKVEVRKKGRPRAENQELRSIPASMVALWKEEFKICSRVKCPNSGCWLEFPSIYGLKYHYQRCQGSTKLDKLNHQCPYCEAVFASKTRLEKHKSWNHEERVSQEAKSEMKAHQTSVKESAKKRVAEKNLSPVKNKLKKSCEVLERSQNGEYISQNSGAKQMSSHASDCSVKSPRSADVESGGWPTQFQEEDPERTKHRRKQKTPKKFTGEQPSISGTFGLKGLPKSEEKKPGRGKQPGGNTCRGKPRKKSASSSFKKESVVYSPGSQEEQWQHIISEKGEILCPTCTLVTRKTVPGLKKHMEICQKLQDALKCEHCSKQFKSKAGLNYHTMAEHINKPIVSGDSVYDEQEERERLRKVLKQMGKLKCPSEVCTATFSSLMGYQYHQKRCGKEPSAVEKPFFVCKQCKKSYKSKAGHDYHIRSEHPAKNPQPKKKPVEKEEQETEEFGRTPSGRVRRKSAQVAVFHLQEIAEDELTKDWSKRRMKDDLVPDTKRLNYTRPELPKFNSKTLENWKNEVREKGFICCPNNRCEAVYSSVSGLKAHLANCIKGGGSLGKYRCLLCQKDFSSESGVKYHIGKTHSENWFRAANRVSHRSKQKEQDGLKNAVAKSTTGKKRGRKHKERPYELTHPIVEKTSSKTGTGSESNCVILEAGNHRIREEKRKDVKFTAKKRGRSRKNCLE</sequence>
<dbReference type="SMART" id="SM00355">
    <property type="entry name" value="ZnF_C2H2"/>
    <property type="match status" value="6"/>
</dbReference>
<evidence type="ECO:0000256" key="12">
    <source>
        <dbReference type="SAM" id="MobiDB-lite"/>
    </source>
</evidence>
<feature type="compositionally biased region" description="Basic and acidic residues" evidence="12">
    <location>
        <begin position="414"/>
        <end position="426"/>
    </location>
</feature>
<gene>
    <name evidence="14" type="primary">ZNF512B</name>
    <name evidence="14" type="synonym">znf512b</name>
</gene>
<keyword evidence="8" id="KW-0238">DNA-binding</keyword>
<evidence type="ECO:0000256" key="8">
    <source>
        <dbReference type="ARBA" id="ARBA00023125"/>
    </source>
</evidence>
<dbReference type="PROSITE" id="PS00028">
    <property type="entry name" value="ZINC_FINGER_C2H2_1"/>
    <property type="match status" value="4"/>
</dbReference>
<dbReference type="SUPFAM" id="SSF57667">
    <property type="entry name" value="beta-beta-alpha zinc fingers"/>
    <property type="match status" value="6"/>
</dbReference>
<reference evidence="14" key="1">
    <citation type="submission" date="2021-06" db="EMBL/GenBank/DDBJ databases">
        <authorList>
            <consortium name="Wellcome Sanger Institute Data Sharing"/>
        </authorList>
    </citation>
    <scope>NUCLEOTIDE SEQUENCE [LARGE SCALE GENOMIC DNA]</scope>
</reference>
<dbReference type="PANTHER" id="PTHR22979:SF3">
    <property type="entry name" value="ZINC FINGER PROTEIN 512B"/>
    <property type="match status" value="1"/>
</dbReference>
<evidence type="ECO:0000313" key="14">
    <source>
        <dbReference type="Ensembl" id="ENSECRP00000033940.1"/>
    </source>
</evidence>
<evidence type="ECO:0000256" key="5">
    <source>
        <dbReference type="ARBA" id="ARBA00022771"/>
    </source>
</evidence>
<dbReference type="GO" id="GO:0005634">
    <property type="term" value="C:nucleus"/>
    <property type="evidence" value="ECO:0007669"/>
    <property type="project" value="UniProtKB-SubCell"/>
</dbReference>
<organism evidence="14 15">
    <name type="scientific">Erpetoichthys calabaricus</name>
    <name type="common">Rope fish</name>
    <name type="synonym">Calamoichthys calabaricus</name>
    <dbReference type="NCBI Taxonomy" id="27687"/>
    <lineage>
        <taxon>Eukaryota</taxon>
        <taxon>Metazoa</taxon>
        <taxon>Chordata</taxon>
        <taxon>Craniata</taxon>
        <taxon>Vertebrata</taxon>
        <taxon>Euteleostomi</taxon>
        <taxon>Actinopterygii</taxon>
        <taxon>Polypteriformes</taxon>
        <taxon>Polypteridae</taxon>
        <taxon>Erpetoichthys</taxon>
    </lineage>
</organism>
<proteinExistence type="inferred from homology"/>
<evidence type="ECO:0000256" key="3">
    <source>
        <dbReference type="ARBA" id="ARBA00022723"/>
    </source>
</evidence>
<feature type="region of interest" description="Disordered" evidence="12">
    <location>
        <begin position="94"/>
        <end position="130"/>
    </location>
</feature>
<name>A0A8C4TKV3_ERPCA</name>
<feature type="compositionally biased region" description="Basic residues" evidence="12">
    <location>
        <begin position="667"/>
        <end position="680"/>
    </location>
</feature>
<dbReference type="GeneID" id="114659258"/>
<dbReference type="FunFam" id="3.30.160.60:FF:000270">
    <property type="entry name" value="Zinc finger protein 512"/>
    <property type="match status" value="1"/>
</dbReference>
<keyword evidence="3" id="KW-0479">Metal-binding</keyword>
<evidence type="ECO:0000256" key="7">
    <source>
        <dbReference type="ARBA" id="ARBA00023015"/>
    </source>
</evidence>
<dbReference type="InterPro" id="IPR013087">
    <property type="entry name" value="Znf_C2H2_type"/>
</dbReference>